<evidence type="ECO:0000313" key="6">
    <source>
        <dbReference type="EMBL" id="TMR35000.1"/>
    </source>
</evidence>
<dbReference type="NCBIfam" id="TIGR03619">
    <property type="entry name" value="F420_Rv2161c"/>
    <property type="match status" value="1"/>
</dbReference>
<dbReference type="EMBL" id="VCKX01000038">
    <property type="protein sequence ID" value="TMR35000.1"/>
    <property type="molecule type" value="Genomic_DNA"/>
</dbReference>
<dbReference type="InterPro" id="IPR036661">
    <property type="entry name" value="Luciferase-like_sf"/>
</dbReference>
<keyword evidence="2" id="KW-0288">FMN</keyword>
<evidence type="ECO:0000256" key="3">
    <source>
        <dbReference type="ARBA" id="ARBA00023002"/>
    </source>
</evidence>
<evidence type="ECO:0000313" key="7">
    <source>
        <dbReference type="Proteomes" id="UP000306628"/>
    </source>
</evidence>
<keyword evidence="1" id="KW-0285">Flavoprotein</keyword>
<dbReference type="InterPro" id="IPR050172">
    <property type="entry name" value="SsuD_RutA_monooxygenase"/>
</dbReference>
<name>A0A5S4H839_9ACTN</name>
<protein>
    <submittedName>
        <fullName evidence="6">TIGR03619 family F420-dependent LLM class oxidoreductase</fullName>
        <ecNumber evidence="6">1.-.-.-</ecNumber>
    </submittedName>
</protein>
<proteinExistence type="predicted"/>
<sequence length="291" mass="31268">MGPMRNACWSTAGPSAYREFVPPAIGLHLLNAFATADRRGAARIARLAEDLGYESLWVADHVVLPAPRVESSPLDPDAPLLDPLVSLAFLAAHTDRILLGTGCIVLPQRHPLILAKQLAGIDVLSEGRLIAGLAAGYLEPELRALGVPPEERGTRTAEFLRAMRALWEGDGQGFAGRHISFQGVVAHPRPLQRPLPVIMGGHSTAALKRSVELADGWYGWMLGTRATADHLKVLRELSGGRRLHVSISPPRRATPDVVAAYADLGVDRLILVPPLGLTLDDLAAFVKQHAP</sequence>
<evidence type="ECO:0000256" key="4">
    <source>
        <dbReference type="ARBA" id="ARBA00023033"/>
    </source>
</evidence>
<dbReference type="GO" id="GO:0046306">
    <property type="term" value="P:alkanesulfonate catabolic process"/>
    <property type="evidence" value="ECO:0007669"/>
    <property type="project" value="TreeGrafter"/>
</dbReference>
<evidence type="ECO:0000256" key="2">
    <source>
        <dbReference type="ARBA" id="ARBA00022643"/>
    </source>
</evidence>
<dbReference type="GO" id="GO:0008726">
    <property type="term" value="F:alkanesulfonate monooxygenase activity"/>
    <property type="evidence" value="ECO:0007669"/>
    <property type="project" value="TreeGrafter"/>
</dbReference>
<dbReference type="InterPro" id="IPR011251">
    <property type="entry name" value="Luciferase-like_dom"/>
</dbReference>
<dbReference type="OrthoDB" id="3206024at2"/>
<gene>
    <name evidence="6" type="ORF">ETD85_15010</name>
</gene>
<dbReference type="Pfam" id="PF00296">
    <property type="entry name" value="Bac_luciferase"/>
    <property type="match status" value="1"/>
</dbReference>
<dbReference type="SUPFAM" id="SSF51679">
    <property type="entry name" value="Bacterial luciferase-like"/>
    <property type="match status" value="1"/>
</dbReference>
<keyword evidence="4" id="KW-0503">Monooxygenase</keyword>
<dbReference type="PANTHER" id="PTHR42847">
    <property type="entry name" value="ALKANESULFONATE MONOOXYGENASE"/>
    <property type="match status" value="1"/>
</dbReference>
<dbReference type="Proteomes" id="UP000306628">
    <property type="component" value="Unassembled WGS sequence"/>
</dbReference>
<dbReference type="PANTHER" id="PTHR42847:SF4">
    <property type="entry name" value="ALKANESULFONATE MONOOXYGENASE-RELATED"/>
    <property type="match status" value="1"/>
</dbReference>
<accession>A0A5S4H839</accession>
<dbReference type="InterPro" id="IPR019921">
    <property type="entry name" value="Lucif-like_OxRdtase_Rv2161c"/>
</dbReference>
<keyword evidence="3 6" id="KW-0560">Oxidoreductase</keyword>
<comment type="caution">
    <text evidence="6">The sequence shown here is derived from an EMBL/GenBank/DDBJ whole genome shotgun (WGS) entry which is preliminary data.</text>
</comment>
<dbReference type="Gene3D" id="3.20.20.30">
    <property type="entry name" value="Luciferase-like domain"/>
    <property type="match status" value="1"/>
</dbReference>
<dbReference type="EC" id="1.-.-.-" evidence="6"/>
<reference evidence="6 7" key="1">
    <citation type="submission" date="2019-05" db="EMBL/GenBank/DDBJ databases">
        <title>Draft genome sequence of Nonomuraea zeae DSM 100528.</title>
        <authorList>
            <person name="Saricaoglu S."/>
            <person name="Isik K."/>
        </authorList>
    </citation>
    <scope>NUCLEOTIDE SEQUENCE [LARGE SCALE GENOMIC DNA]</scope>
    <source>
        <strain evidence="6 7">DSM 100528</strain>
    </source>
</reference>
<evidence type="ECO:0000259" key="5">
    <source>
        <dbReference type="Pfam" id="PF00296"/>
    </source>
</evidence>
<keyword evidence="7" id="KW-1185">Reference proteome</keyword>
<evidence type="ECO:0000256" key="1">
    <source>
        <dbReference type="ARBA" id="ARBA00022630"/>
    </source>
</evidence>
<organism evidence="6 7">
    <name type="scientific">Nonomuraea zeae</name>
    <dbReference type="NCBI Taxonomy" id="1642303"/>
    <lineage>
        <taxon>Bacteria</taxon>
        <taxon>Bacillati</taxon>
        <taxon>Actinomycetota</taxon>
        <taxon>Actinomycetes</taxon>
        <taxon>Streptosporangiales</taxon>
        <taxon>Streptosporangiaceae</taxon>
        <taxon>Nonomuraea</taxon>
    </lineage>
</organism>
<feature type="domain" description="Luciferase-like" evidence="5">
    <location>
        <begin position="37"/>
        <end position="230"/>
    </location>
</feature>
<dbReference type="AlphaFoldDB" id="A0A5S4H839"/>